<accession>A0AC34GHS0</accession>
<proteinExistence type="predicted"/>
<evidence type="ECO:0000313" key="2">
    <source>
        <dbReference type="WBParaSite" id="ES5_v2.g29055.t1"/>
    </source>
</evidence>
<evidence type="ECO:0000313" key="1">
    <source>
        <dbReference type="Proteomes" id="UP000887579"/>
    </source>
</evidence>
<dbReference type="WBParaSite" id="ES5_v2.g29055.t1">
    <property type="protein sequence ID" value="ES5_v2.g29055.t1"/>
    <property type="gene ID" value="ES5_v2.g29055"/>
</dbReference>
<name>A0AC34GHS0_9BILA</name>
<organism evidence="1 2">
    <name type="scientific">Panagrolaimus sp. ES5</name>
    <dbReference type="NCBI Taxonomy" id="591445"/>
    <lineage>
        <taxon>Eukaryota</taxon>
        <taxon>Metazoa</taxon>
        <taxon>Ecdysozoa</taxon>
        <taxon>Nematoda</taxon>
        <taxon>Chromadorea</taxon>
        <taxon>Rhabditida</taxon>
        <taxon>Tylenchina</taxon>
        <taxon>Panagrolaimomorpha</taxon>
        <taxon>Panagrolaimoidea</taxon>
        <taxon>Panagrolaimidae</taxon>
        <taxon>Panagrolaimus</taxon>
    </lineage>
</organism>
<protein>
    <submittedName>
        <fullName evidence="2">PIN-like protein</fullName>
    </submittedName>
</protein>
<sequence length="200" mass="22011">MKLLGHKFLQGSTDVVNVKVPYRNIVTGLLVLIVPLLIGIGIAKYWPNIAAKARKILRPFIIFVLIFVITFGTLSNLYMFKLLTWPALLAGFLLPWCGFMFGCFSALIFGQKPANVTAIAIETGVQNTGIAIMLLKFSFQQPDADISALIPVIVACFTPFPLLLGYGVHVFIKFIKNQNTPSTDLEKEAAIVTFNTKTST</sequence>
<reference evidence="2" key="1">
    <citation type="submission" date="2022-11" db="UniProtKB">
        <authorList>
            <consortium name="WormBaseParasite"/>
        </authorList>
    </citation>
    <scope>IDENTIFICATION</scope>
</reference>
<dbReference type="Proteomes" id="UP000887579">
    <property type="component" value="Unplaced"/>
</dbReference>